<dbReference type="OrthoDB" id="2583024at2"/>
<evidence type="ECO:0000313" key="1">
    <source>
        <dbReference type="EMBL" id="PWV61026.1"/>
    </source>
</evidence>
<dbReference type="EMBL" id="QGTJ01000006">
    <property type="protein sequence ID" value="PWV61026.1"/>
    <property type="molecule type" value="Genomic_DNA"/>
</dbReference>
<protein>
    <recommendedName>
        <fullName evidence="3">DUF3299 domain-containing protein</fullName>
    </recommendedName>
</protein>
<sequence length="166" mass="18093">MRAADERTAALSGRCGSVSVRRRRLLQSLLALPLGLPLGPALAATPGLEFGELYGKVSVLGLEFSDKVKALAGQAVTMRGFMAPPLKAEARFFVLTEIPMALCPFCSSDADWPDNIVVVYLDHRQTFVQANARIEVRGRLEVGSWTDPETGFVSLLRLRGAEFRSD</sequence>
<keyword evidence="2" id="KW-1185">Reference proteome</keyword>
<reference evidence="1 2" key="1">
    <citation type="submission" date="2018-05" db="EMBL/GenBank/DDBJ databases">
        <title>Genomic Encyclopedia of Type Strains, Phase IV (KMG-IV): sequencing the most valuable type-strain genomes for metagenomic binning, comparative biology and taxonomic classification.</title>
        <authorList>
            <person name="Goeker M."/>
        </authorList>
    </citation>
    <scope>NUCLEOTIDE SEQUENCE [LARGE SCALE GENOMIC DNA]</scope>
    <source>
        <strain evidence="1 2">DSM 23606</strain>
    </source>
</reference>
<dbReference type="AlphaFoldDB" id="A0A317MUB9"/>
<evidence type="ECO:0008006" key="3">
    <source>
        <dbReference type="Google" id="ProtNLM"/>
    </source>
</evidence>
<proteinExistence type="predicted"/>
<evidence type="ECO:0000313" key="2">
    <source>
        <dbReference type="Proteomes" id="UP000246569"/>
    </source>
</evidence>
<comment type="caution">
    <text evidence="1">The sequence shown here is derived from an EMBL/GenBank/DDBJ whole genome shotgun (WGS) entry which is preliminary data.</text>
</comment>
<organism evidence="1 2">
    <name type="scientific">Plasticicumulans acidivorans</name>
    <dbReference type="NCBI Taxonomy" id="886464"/>
    <lineage>
        <taxon>Bacteria</taxon>
        <taxon>Pseudomonadati</taxon>
        <taxon>Pseudomonadota</taxon>
        <taxon>Gammaproteobacteria</taxon>
        <taxon>Candidatus Competibacteraceae</taxon>
        <taxon>Plasticicumulans</taxon>
    </lineage>
</organism>
<dbReference type="Proteomes" id="UP000246569">
    <property type="component" value="Unassembled WGS sequence"/>
</dbReference>
<accession>A0A317MUB9</accession>
<name>A0A317MUB9_9GAMM</name>
<gene>
    <name evidence="1" type="ORF">C7443_10640</name>
</gene>